<evidence type="ECO:0000256" key="11">
    <source>
        <dbReference type="ARBA" id="ARBA00023136"/>
    </source>
</evidence>
<organism evidence="19 20">
    <name type="scientific">Bosea lathyri</name>
    <dbReference type="NCBI Taxonomy" id="1036778"/>
    <lineage>
        <taxon>Bacteria</taxon>
        <taxon>Pseudomonadati</taxon>
        <taxon>Pseudomonadota</taxon>
        <taxon>Alphaproteobacteria</taxon>
        <taxon>Hyphomicrobiales</taxon>
        <taxon>Boseaceae</taxon>
        <taxon>Bosea</taxon>
    </lineage>
</organism>
<evidence type="ECO:0000256" key="5">
    <source>
        <dbReference type="ARBA" id="ARBA00022519"/>
    </source>
</evidence>
<dbReference type="GO" id="GO:0005886">
    <property type="term" value="C:plasma membrane"/>
    <property type="evidence" value="ECO:0007669"/>
    <property type="project" value="UniProtKB-SubCell"/>
</dbReference>
<dbReference type="Gene3D" id="3.40.50.300">
    <property type="entry name" value="P-loop containing nucleotide triphosphate hydrolases"/>
    <property type="match status" value="2"/>
</dbReference>
<dbReference type="GO" id="GO:0016887">
    <property type="term" value="F:ATP hydrolysis activity"/>
    <property type="evidence" value="ECO:0007669"/>
    <property type="project" value="InterPro"/>
</dbReference>
<evidence type="ECO:0000256" key="14">
    <source>
        <dbReference type="ARBA" id="ARBA00039050"/>
    </source>
</evidence>
<dbReference type="PANTHER" id="PTHR43776:SF15">
    <property type="entry name" value="GLUTATHIONE IMPORT ATP-BINDING PROTEIN GSIA"/>
    <property type="match status" value="1"/>
</dbReference>
<dbReference type="SUPFAM" id="SSF52540">
    <property type="entry name" value="P-loop containing nucleoside triphosphate hydrolases"/>
    <property type="match status" value="2"/>
</dbReference>
<dbReference type="AlphaFoldDB" id="A0A1H6AR08"/>
<evidence type="ECO:0000256" key="4">
    <source>
        <dbReference type="ARBA" id="ARBA00022475"/>
    </source>
</evidence>
<keyword evidence="3" id="KW-0813">Transport</keyword>
<sequence length="319" mass="34758">MKFDKDPSFSLPQPCSALDVTIQPQILEFIKDLQKEEGMAILFVARDMGVVAETADRTVVMYNGEVVEAGTTADIFRQPQHPYTKALLAAVPKLGSMNGRARPMRFPIVDRSTGTSDIPTEVPDTVKDQERPLLQVSNLTTRFPIHSAIRGRITGRVHAVENVSFSVQAGETLALVGESGCGKSTTGRSLLRLVEPEAGSVRLDGVDVLKLGADKLREQPRRIQMIFQDPFGSLNPATRSAQRSPNRWSSTASPHRQARDKVADLLERVGLQAAVNGHASSITRAAKRTLSPPYLLLRCAPILHLDQPSRGALVALQSV</sequence>
<evidence type="ECO:0000259" key="18">
    <source>
        <dbReference type="SMART" id="SM00382"/>
    </source>
</evidence>
<evidence type="ECO:0000256" key="1">
    <source>
        <dbReference type="ARBA" id="ARBA00004417"/>
    </source>
</evidence>
<keyword evidence="9 19" id="KW-0067">ATP-binding</keyword>
<comment type="catalytic activity">
    <reaction evidence="16">
        <text>glutathione(out) + ATP + H2O = glutathione(in) + ADP + phosphate + H(+)</text>
        <dbReference type="Rhea" id="RHEA:29791"/>
        <dbReference type="ChEBI" id="CHEBI:15377"/>
        <dbReference type="ChEBI" id="CHEBI:15378"/>
        <dbReference type="ChEBI" id="CHEBI:30616"/>
        <dbReference type="ChEBI" id="CHEBI:43474"/>
        <dbReference type="ChEBI" id="CHEBI:57925"/>
        <dbReference type="ChEBI" id="CHEBI:456216"/>
        <dbReference type="EC" id="7.4.2.10"/>
    </reaction>
</comment>
<evidence type="ECO:0000256" key="6">
    <source>
        <dbReference type="ARBA" id="ARBA00022737"/>
    </source>
</evidence>
<comment type="similarity">
    <text evidence="13">Belongs to the ABC transporter superfamily. Glutathione importer (TC 3.A.1.5.11) family.</text>
</comment>
<dbReference type="InterPro" id="IPR050319">
    <property type="entry name" value="ABC_transp_ATP-bind"/>
</dbReference>
<dbReference type="RefSeq" id="WP_280177602.1">
    <property type="nucleotide sequence ID" value="NZ_FNUY01000006.1"/>
</dbReference>
<keyword evidence="5" id="KW-0997">Cell inner membrane</keyword>
<evidence type="ECO:0000256" key="9">
    <source>
        <dbReference type="ARBA" id="ARBA00022840"/>
    </source>
</evidence>
<comment type="subcellular location">
    <subcellularLocation>
        <location evidence="1">Cell inner membrane</location>
        <topology evidence="1">Peripheral membrane protein</topology>
    </subcellularLocation>
</comment>
<dbReference type="InterPro" id="IPR027417">
    <property type="entry name" value="P-loop_NTPase"/>
</dbReference>
<dbReference type="EMBL" id="FNUY01000006">
    <property type="protein sequence ID" value="SEG50640.1"/>
    <property type="molecule type" value="Genomic_DNA"/>
</dbReference>
<keyword evidence="20" id="KW-1185">Reference proteome</keyword>
<evidence type="ECO:0000256" key="15">
    <source>
        <dbReference type="ARBA" id="ARBA00041187"/>
    </source>
</evidence>
<evidence type="ECO:0000256" key="12">
    <source>
        <dbReference type="ARBA" id="ARBA00037530"/>
    </source>
</evidence>
<dbReference type="Proteomes" id="UP000236743">
    <property type="component" value="Unassembled WGS sequence"/>
</dbReference>
<proteinExistence type="inferred from homology"/>
<keyword evidence="8" id="KW-0378">Hydrolase</keyword>
<feature type="region of interest" description="Disordered" evidence="17">
    <location>
        <begin position="234"/>
        <end position="259"/>
    </location>
</feature>
<accession>A0A1H6AR08</accession>
<dbReference type="GO" id="GO:0055085">
    <property type="term" value="P:transmembrane transport"/>
    <property type="evidence" value="ECO:0007669"/>
    <property type="project" value="UniProtKB-ARBA"/>
</dbReference>
<dbReference type="Pfam" id="PF08352">
    <property type="entry name" value="oligo_HPY"/>
    <property type="match status" value="1"/>
</dbReference>
<comment type="function">
    <text evidence="12">Part of the ABC transporter complex GsiABCD involved in glutathione import. Responsible for energy coupling to the transport system.</text>
</comment>
<evidence type="ECO:0000256" key="16">
    <source>
        <dbReference type="ARBA" id="ARBA00047640"/>
    </source>
</evidence>
<evidence type="ECO:0000256" key="2">
    <source>
        <dbReference type="ARBA" id="ARBA00011469"/>
    </source>
</evidence>
<keyword evidence="4" id="KW-1003">Cell membrane</keyword>
<evidence type="ECO:0000256" key="7">
    <source>
        <dbReference type="ARBA" id="ARBA00022741"/>
    </source>
</evidence>
<dbReference type="InterPro" id="IPR003593">
    <property type="entry name" value="AAA+_ATPase"/>
</dbReference>
<feature type="compositionally biased region" description="Polar residues" evidence="17">
    <location>
        <begin position="235"/>
        <end position="254"/>
    </location>
</feature>
<dbReference type="GO" id="GO:0015833">
    <property type="term" value="P:peptide transport"/>
    <property type="evidence" value="ECO:0007669"/>
    <property type="project" value="InterPro"/>
</dbReference>
<evidence type="ECO:0000256" key="13">
    <source>
        <dbReference type="ARBA" id="ARBA00038416"/>
    </source>
</evidence>
<evidence type="ECO:0000256" key="17">
    <source>
        <dbReference type="SAM" id="MobiDB-lite"/>
    </source>
</evidence>
<evidence type="ECO:0000256" key="10">
    <source>
        <dbReference type="ARBA" id="ARBA00022967"/>
    </source>
</evidence>
<dbReference type="InterPro" id="IPR013563">
    <property type="entry name" value="Oligopep_ABC_C"/>
</dbReference>
<dbReference type="InterPro" id="IPR003439">
    <property type="entry name" value="ABC_transporter-like_ATP-bd"/>
</dbReference>
<comment type="subunit">
    <text evidence="2">The complex is composed of two ATP-binding proteins (GsiA), two transmembrane proteins (GsiC and GsiD) and a solute-binding protein (GsiB).</text>
</comment>
<keyword evidence="11" id="KW-0472">Membrane</keyword>
<dbReference type="PANTHER" id="PTHR43776">
    <property type="entry name" value="TRANSPORT ATP-BINDING PROTEIN"/>
    <property type="match status" value="1"/>
</dbReference>
<evidence type="ECO:0000256" key="8">
    <source>
        <dbReference type="ARBA" id="ARBA00022801"/>
    </source>
</evidence>
<feature type="domain" description="AAA+ ATPase" evidence="18">
    <location>
        <begin position="169"/>
        <end position="300"/>
    </location>
</feature>
<keyword evidence="6" id="KW-0677">Repeat</keyword>
<keyword evidence="7" id="KW-0547">Nucleotide-binding</keyword>
<dbReference type="Pfam" id="PF00005">
    <property type="entry name" value="ABC_tran"/>
    <property type="match status" value="1"/>
</dbReference>
<reference evidence="19 20" key="1">
    <citation type="submission" date="2016-10" db="EMBL/GenBank/DDBJ databases">
        <authorList>
            <person name="de Groot N.N."/>
        </authorList>
    </citation>
    <scope>NUCLEOTIDE SEQUENCE [LARGE SCALE GENOMIC DNA]</scope>
    <source>
        <strain evidence="19 20">DSM 26656</strain>
    </source>
</reference>
<protein>
    <recommendedName>
        <fullName evidence="15">Glutathione import ATP-binding protein GsiA</fullName>
        <ecNumber evidence="14">7.4.2.10</ecNumber>
    </recommendedName>
</protein>
<dbReference type="GO" id="GO:0005524">
    <property type="term" value="F:ATP binding"/>
    <property type="evidence" value="ECO:0007669"/>
    <property type="project" value="UniProtKB-KW"/>
</dbReference>
<keyword evidence="10" id="KW-1278">Translocase</keyword>
<evidence type="ECO:0000313" key="19">
    <source>
        <dbReference type="EMBL" id="SEG50640.1"/>
    </source>
</evidence>
<evidence type="ECO:0000256" key="3">
    <source>
        <dbReference type="ARBA" id="ARBA00022448"/>
    </source>
</evidence>
<dbReference type="EC" id="7.4.2.10" evidence="14"/>
<evidence type="ECO:0000313" key="20">
    <source>
        <dbReference type="Proteomes" id="UP000236743"/>
    </source>
</evidence>
<name>A0A1H6AR08_9HYPH</name>
<dbReference type="SMART" id="SM00382">
    <property type="entry name" value="AAA"/>
    <property type="match status" value="1"/>
</dbReference>
<gene>
    <name evidence="19" type="ORF">SAMN04488115_10649</name>
</gene>